<dbReference type="PANTHER" id="PTHR45745">
    <property type="entry name" value="PHOSPHOMANNOMUTASE 45A"/>
    <property type="match status" value="1"/>
</dbReference>
<dbReference type="PRINTS" id="PR00509">
    <property type="entry name" value="PGMPMM"/>
</dbReference>
<dbReference type="Pfam" id="PF00408">
    <property type="entry name" value="PGM_PMM_IV"/>
    <property type="match status" value="1"/>
</dbReference>
<keyword evidence="3" id="KW-0597">Phosphoprotein</keyword>
<evidence type="ECO:0000256" key="1">
    <source>
        <dbReference type="ARBA" id="ARBA00001946"/>
    </source>
</evidence>
<evidence type="ECO:0000256" key="3">
    <source>
        <dbReference type="ARBA" id="ARBA00022553"/>
    </source>
</evidence>
<dbReference type="GO" id="GO:0008973">
    <property type="term" value="F:phosphopentomutase activity"/>
    <property type="evidence" value="ECO:0007669"/>
    <property type="project" value="TreeGrafter"/>
</dbReference>
<feature type="domain" description="Alpha-D-phosphohexomutase alpha/beta/alpha" evidence="9">
    <location>
        <begin position="12"/>
        <end position="139"/>
    </location>
</feature>
<evidence type="ECO:0000259" key="11">
    <source>
        <dbReference type="Pfam" id="PF02880"/>
    </source>
</evidence>
<evidence type="ECO:0000256" key="2">
    <source>
        <dbReference type="ARBA" id="ARBA00010231"/>
    </source>
</evidence>
<reference evidence="13" key="1">
    <citation type="submission" date="2017-11" db="EMBL/GenBank/DDBJ databases">
        <title>Phenotypic and genomic properties of facultatively anaerobic sulfur-reducing natronoarchaea from hypersaline soda lakes.</title>
        <authorList>
            <person name="Sorokin D.Y."/>
            <person name="Kublanov I.V."/>
            <person name="Roman P."/>
            <person name="Sinninghe Damste J.S."/>
            <person name="Golyshin P.N."/>
            <person name="Rojo D."/>
            <person name="Ciordia S."/>
            <person name="Mena M.D.C."/>
            <person name="Ferrer M."/>
            <person name="Messina E."/>
            <person name="Smedile F."/>
            <person name="La Spada G."/>
            <person name="La Cono V."/>
            <person name="Yakimov M.M."/>
        </authorList>
    </citation>
    <scope>NUCLEOTIDE SEQUENCE [LARGE SCALE GENOMIC DNA]</scope>
    <source>
        <strain evidence="13">AArc-Sl</strain>
    </source>
</reference>
<dbReference type="InterPro" id="IPR005845">
    <property type="entry name" value="A-D-PHexomutase_a/b/a-II"/>
</dbReference>
<evidence type="ECO:0000259" key="8">
    <source>
        <dbReference type="Pfam" id="PF00408"/>
    </source>
</evidence>
<evidence type="ECO:0000256" key="5">
    <source>
        <dbReference type="ARBA" id="ARBA00022842"/>
    </source>
</evidence>
<dbReference type="Pfam" id="PF02880">
    <property type="entry name" value="PGM_PMM_III"/>
    <property type="match status" value="1"/>
</dbReference>
<evidence type="ECO:0000259" key="10">
    <source>
        <dbReference type="Pfam" id="PF02879"/>
    </source>
</evidence>
<dbReference type="GO" id="GO:0006166">
    <property type="term" value="P:purine ribonucleoside salvage"/>
    <property type="evidence" value="ECO:0007669"/>
    <property type="project" value="TreeGrafter"/>
</dbReference>
<sequence>MDTERTDADAISFGTDGWRAPLGEFTDRRLRLVARAIADHLRAEETDGPVAVGYDARESSPGFAETVAETLAGEGFDVLFPERDVPTPVIAHAVVDRGCAGAVVITASHNPPEYNGVKFIPDDGAPALPAVTDDIESRLGEAPGTTGEREDGRIRRFDPIEPHRRAVRRIVDADLDGVAVVYDAMHGSGRGVTDALLSAAGATVIRRRCSRDPDFGGGGPDPVPERLGGLVADVREQDADLGIANDGDADRIAIVTPEGHLDANRFFAATYEALLSEDVLDSPGDGDRDVAAAAKSGERGVVRTVSSTFLIDRIAEAHGESVREVPVGFKWVAEAMADGGVIFGGEESGGFTVRGHVREKDGVLMALLAAAVTAAEPYDTRVDRLFDAHGEIHTARRNVDCPDDRKDAVLAELEGAVPEAVAGEPVDRVVTLDGFKLLLADGSWVLVRPSGTEPKLRVYAEADAADRAAELAGAGEALVDSLR</sequence>
<dbReference type="Gene3D" id="3.30.310.50">
    <property type="entry name" value="Alpha-D-phosphohexomutase, C-terminal domain"/>
    <property type="match status" value="1"/>
</dbReference>
<dbReference type="GO" id="GO:0005975">
    <property type="term" value="P:carbohydrate metabolic process"/>
    <property type="evidence" value="ECO:0007669"/>
    <property type="project" value="InterPro"/>
</dbReference>
<dbReference type="SUPFAM" id="SSF55957">
    <property type="entry name" value="Phosphoglucomutase, C-terminal domain"/>
    <property type="match status" value="1"/>
</dbReference>
<comment type="similarity">
    <text evidence="2 7">Belongs to the phosphohexose mutase family.</text>
</comment>
<feature type="domain" description="Alpha-D-phosphohexomutase alpha/beta/alpha" evidence="11">
    <location>
        <begin position="295"/>
        <end position="376"/>
    </location>
</feature>
<evidence type="ECO:0000256" key="4">
    <source>
        <dbReference type="ARBA" id="ARBA00022723"/>
    </source>
</evidence>
<dbReference type="InterPro" id="IPR036900">
    <property type="entry name" value="A-D-PHexomutase_C_sf"/>
</dbReference>
<dbReference type="Pfam" id="PF02879">
    <property type="entry name" value="PGM_PMM_II"/>
    <property type="match status" value="1"/>
</dbReference>
<dbReference type="InterPro" id="IPR005846">
    <property type="entry name" value="A-D-PHexomutase_a/b/a-III"/>
</dbReference>
<organism evidence="12 13">
    <name type="scientific">Halalkaliarchaeum desulfuricum</name>
    <dbReference type="NCBI Taxonomy" id="2055893"/>
    <lineage>
        <taxon>Archaea</taxon>
        <taxon>Methanobacteriati</taxon>
        <taxon>Methanobacteriota</taxon>
        <taxon>Stenosarchaea group</taxon>
        <taxon>Halobacteria</taxon>
        <taxon>Halobacteriales</taxon>
        <taxon>Haloferacaceae</taxon>
        <taxon>Halalkaliarchaeum</taxon>
    </lineage>
</organism>
<dbReference type="GO" id="GO:0000287">
    <property type="term" value="F:magnesium ion binding"/>
    <property type="evidence" value="ECO:0007669"/>
    <property type="project" value="InterPro"/>
</dbReference>
<dbReference type="EMBL" id="CP025066">
    <property type="protein sequence ID" value="AUX09354.1"/>
    <property type="molecule type" value="Genomic_DNA"/>
</dbReference>
<dbReference type="InterPro" id="IPR016055">
    <property type="entry name" value="A-D-PHexomutase_a/b/a-I/II/III"/>
</dbReference>
<evidence type="ECO:0000313" key="13">
    <source>
        <dbReference type="Proteomes" id="UP000263012"/>
    </source>
</evidence>
<keyword evidence="4 7" id="KW-0479">Metal-binding</keyword>
<evidence type="ECO:0000313" key="12">
    <source>
        <dbReference type="EMBL" id="AUX09354.1"/>
    </source>
</evidence>
<name>A0A343TJT2_9EURY</name>
<gene>
    <name evidence="12" type="ORF">AArcSl_1726</name>
</gene>
<keyword evidence="6" id="KW-0413">Isomerase</keyword>
<dbReference type="InterPro" id="IPR005843">
    <property type="entry name" value="A-D-PHexomutase_C"/>
</dbReference>
<dbReference type="KEGG" id="hdf:AArcSl_1726"/>
<dbReference type="Proteomes" id="UP000263012">
    <property type="component" value="Chromosome"/>
</dbReference>
<keyword evidence="13" id="KW-1185">Reference proteome</keyword>
<proteinExistence type="inferred from homology"/>
<dbReference type="PROSITE" id="PS00710">
    <property type="entry name" value="PGM_PMM"/>
    <property type="match status" value="1"/>
</dbReference>
<dbReference type="RefSeq" id="WP_119817814.1">
    <property type="nucleotide sequence ID" value="NZ_CP025066.1"/>
</dbReference>
<dbReference type="InterPro" id="IPR016066">
    <property type="entry name" value="A-D-PHexomutase_CS"/>
</dbReference>
<feature type="domain" description="Alpha-D-phosphohexomutase C-terminal" evidence="8">
    <location>
        <begin position="398"/>
        <end position="472"/>
    </location>
</feature>
<dbReference type="SUPFAM" id="SSF53738">
    <property type="entry name" value="Phosphoglucomutase, first 3 domains"/>
    <property type="match status" value="2"/>
</dbReference>
<dbReference type="AlphaFoldDB" id="A0A343TJT2"/>
<dbReference type="InterPro" id="IPR005841">
    <property type="entry name" value="Alpha-D-phosphohexomutase_SF"/>
</dbReference>
<evidence type="ECO:0000256" key="6">
    <source>
        <dbReference type="ARBA" id="ARBA00023235"/>
    </source>
</evidence>
<evidence type="ECO:0000259" key="9">
    <source>
        <dbReference type="Pfam" id="PF02878"/>
    </source>
</evidence>
<dbReference type="Pfam" id="PF02878">
    <property type="entry name" value="PGM_PMM_I"/>
    <property type="match status" value="1"/>
</dbReference>
<dbReference type="Gene3D" id="3.40.120.10">
    <property type="entry name" value="Alpha-D-Glucose-1,6-Bisphosphate, subunit A, domain 3"/>
    <property type="match status" value="3"/>
</dbReference>
<comment type="cofactor">
    <cofactor evidence="1">
        <name>Mg(2+)</name>
        <dbReference type="ChEBI" id="CHEBI:18420"/>
    </cofactor>
</comment>
<protein>
    <submittedName>
        <fullName evidence="12">Phosphoglucomutase/phosphomannomutase</fullName>
    </submittedName>
</protein>
<dbReference type="GeneID" id="37878081"/>
<keyword evidence="5 7" id="KW-0460">Magnesium</keyword>
<dbReference type="InterPro" id="IPR005844">
    <property type="entry name" value="A-D-PHexomutase_a/b/a-I"/>
</dbReference>
<dbReference type="OrthoDB" id="10363at2157"/>
<feature type="domain" description="Alpha-D-phosphohexomutase alpha/beta/alpha" evidence="10">
    <location>
        <begin position="165"/>
        <end position="259"/>
    </location>
</feature>
<accession>A0A343TJT2</accession>
<dbReference type="PANTHER" id="PTHR45745:SF1">
    <property type="entry name" value="PHOSPHOGLUCOMUTASE 2B-RELATED"/>
    <property type="match status" value="1"/>
</dbReference>
<evidence type="ECO:0000256" key="7">
    <source>
        <dbReference type="RuleBase" id="RU004326"/>
    </source>
</evidence>